<dbReference type="AlphaFoldDB" id="A0A183EML3"/>
<reference evidence="3" key="1">
    <citation type="submission" date="2016-06" db="UniProtKB">
        <authorList>
            <consortium name="WormBaseParasite"/>
        </authorList>
    </citation>
    <scope>IDENTIFICATION</scope>
</reference>
<evidence type="ECO:0000313" key="2">
    <source>
        <dbReference type="Proteomes" id="UP000271098"/>
    </source>
</evidence>
<proteinExistence type="predicted"/>
<reference evidence="1 2" key="2">
    <citation type="submission" date="2018-11" db="EMBL/GenBank/DDBJ databases">
        <authorList>
            <consortium name="Pathogen Informatics"/>
        </authorList>
    </citation>
    <scope>NUCLEOTIDE SEQUENCE [LARGE SCALE GENOMIC DNA]</scope>
</reference>
<dbReference type="EMBL" id="UYRT01094508">
    <property type="protein sequence ID" value="VDN39650.1"/>
    <property type="molecule type" value="Genomic_DNA"/>
</dbReference>
<evidence type="ECO:0000313" key="3">
    <source>
        <dbReference type="WBParaSite" id="GPUH_0002223101-mRNA-1"/>
    </source>
</evidence>
<dbReference type="WBParaSite" id="GPUH_0002223101-mRNA-1">
    <property type="protein sequence ID" value="GPUH_0002223101-mRNA-1"/>
    <property type="gene ID" value="GPUH_0002223101"/>
</dbReference>
<protein>
    <submittedName>
        <fullName evidence="3">Sugar kinase</fullName>
    </submittedName>
</protein>
<accession>A0A183EML3</accession>
<gene>
    <name evidence="1" type="ORF">GPUH_LOCUS22204</name>
</gene>
<evidence type="ECO:0000313" key="1">
    <source>
        <dbReference type="EMBL" id="VDN39650.1"/>
    </source>
</evidence>
<sequence>MPLCILAGVPGGDIRRSVVGSRVLGKWWAGERGEGSTWMWEVLVGKCPDTAQAARAGDRIEERNKLIYEAVYEANA</sequence>
<name>A0A183EML3_9BILA</name>
<organism evidence="3">
    <name type="scientific">Gongylonema pulchrum</name>
    <dbReference type="NCBI Taxonomy" id="637853"/>
    <lineage>
        <taxon>Eukaryota</taxon>
        <taxon>Metazoa</taxon>
        <taxon>Ecdysozoa</taxon>
        <taxon>Nematoda</taxon>
        <taxon>Chromadorea</taxon>
        <taxon>Rhabditida</taxon>
        <taxon>Spirurina</taxon>
        <taxon>Spiruromorpha</taxon>
        <taxon>Spiruroidea</taxon>
        <taxon>Gongylonematidae</taxon>
        <taxon>Gongylonema</taxon>
    </lineage>
</organism>
<keyword evidence="2" id="KW-1185">Reference proteome</keyword>
<dbReference type="Proteomes" id="UP000271098">
    <property type="component" value="Unassembled WGS sequence"/>
</dbReference>